<evidence type="ECO:0000313" key="2">
    <source>
        <dbReference type="EMBL" id="OAE35264.1"/>
    </source>
</evidence>
<dbReference type="EMBL" id="LVLJ01000203">
    <property type="protein sequence ID" value="OAE35264.1"/>
    <property type="molecule type" value="Genomic_DNA"/>
</dbReference>
<evidence type="ECO:0000256" key="1">
    <source>
        <dbReference type="SAM" id="MobiDB-lite"/>
    </source>
</evidence>
<keyword evidence="3" id="KW-1185">Reference proteome</keyword>
<gene>
    <name evidence="2" type="ORF">AXG93_392s1110</name>
</gene>
<feature type="compositionally biased region" description="Polar residues" evidence="1">
    <location>
        <begin position="54"/>
        <end position="69"/>
    </location>
</feature>
<accession>A0A176WR07</accession>
<feature type="region of interest" description="Disordered" evidence="1">
    <location>
        <begin position="36"/>
        <end position="69"/>
    </location>
</feature>
<proteinExistence type="predicted"/>
<reference evidence="2" key="1">
    <citation type="submission" date="2016-03" db="EMBL/GenBank/DDBJ databases">
        <title>Mechanisms controlling the formation of the plant cell surface in tip-growing cells are functionally conserved among land plants.</title>
        <authorList>
            <person name="Honkanen S."/>
            <person name="Jones V.A."/>
            <person name="Morieri G."/>
            <person name="Champion C."/>
            <person name="Hetherington A.J."/>
            <person name="Kelly S."/>
            <person name="Saint-Marcoux D."/>
            <person name="Proust H."/>
            <person name="Prescott H."/>
            <person name="Dolan L."/>
        </authorList>
    </citation>
    <scope>NUCLEOTIDE SEQUENCE [LARGE SCALE GENOMIC DNA]</scope>
    <source>
        <tissue evidence="2">Whole gametophyte</tissue>
    </source>
</reference>
<sequence>MNVEELIYFSTATSPDLFVISAYSGTRSQAYFALAPPDDKTFEDGDDEMATPDQGPTSETRVSSVTNGHQTAAAAAASAASGALATHLFQQQQEA</sequence>
<evidence type="ECO:0000313" key="3">
    <source>
        <dbReference type="Proteomes" id="UP000077202"/>
    </source>
</evidence>
<protein>
    <submittedName>
        <fullName evidence="2">Uncharacterized protein</fullName>
    </submittedName>
</protein>
<organism evidence="2 3">
    <name type="scientific">Marchantia polymorpha subsp. ruderalis</name>
    <dbReference type="NCBI Taxonomy" id="1480154"/>
    <lineage>
        <taxon>Eukaryota</taxon>
        <taxon>Viridiplantae</taxon>
        <taxon>Streptophyta</taxon>
        <taxon>Embryophyta</taxon>
        <taxon>Marchantiophyta</taxon>
        <taxon>Marchantiopsida</taxon>
        <taxon>Marchantiidae</taxon>
        <taxon>Marchantiales</taxon>
        <taxon>Marchantiaceae</taxon>
        <taxon>Marchantia</taxon>
    </lineage>
</organism>
<name>A0A176WR07_MARPO</name>
<dbReference type="AlphaFoldDB" id="A0A176WR07"/>
<comment type="caution">
    <text evidence="2">The sequence shown here is derived from an EMBL/GenBank/DDBJ whole genome shotgun (WGS) entry which is preliminary data.</text>
</comment>
<dbReference type="Proteomes" id="UP000077202">
    <property type="component" value="Unassembled WGS sequence"/>
</dbReference>